<name>A0A565CB81_9BRAS</name>
<dbReference type="EMBL" id="CABITT030000007">
    <property type="protein sequence ID" value="VVB10832.1"/>
    <property type="molecule type" value="Genomic_DNA"/>
</dbReference>
<feature type="region of interest" description="Disordered" evidence="1">
    <location>
        <begin position="33"/>
        <end position="55"/>
    </location>
</feature>
<evidence type="ECO:0000313" key="3">
    <source>
        <dbReference type="Proteomes" id="UP000489600"/>
    </source>
</evidence>
<evidence type="ECO:0000313" key="2">
    <source>
        <dbReference type="EMBL" id="VVB10832.1"/>
    </source>
</evidence>
<dbReference type="AlphaFoldDB" id="A0A565CB81"/>
<gene>
    <name evidence="2" type="ORF">ANE_LOCUS21276</name>
</gene>
<accession>A0A565CB81</accession>
<reference evidence="2" key="1">
    <citation type="submission" date="2019-07" db="EMBL/GenBank/DDBJ databases">
        <authorList>
            <person name="Dittberner H."/>
        </authorList>
    </citation>
    <scope>NUCLEOTIDE SEQUENCE [LARGE SCALE GENOMIC DNA]</scope>
</reference>
<evidence type="ECO:0000256" key="1">
    <source>
        <dbReference type="SAM" id="MobiDB-lite"/>
    </source>
</evidence>
<organism evidence="2 3">
    <name type="scientific">Arabis nemorensis</name>
    <dbReference type="NCBI Taxonomy" id="586526"/>
    <lineage>
        <taxon>Eukaryota</taxon>
        <taxon>Viridiplantae</taxon>
        <taxon>Streptophyta</taxon>
        <taxon>Embryophyta</taxon>
        <taxon>Tracheophyta</taxon>
        <taxon>Spermatophyta</taxon>
        <taxon>Magnoliopsida</taxon>
        <taxon>eudicotyledons</taxon>
        <taxon>Gunneridae</taxon>
        <taxon>Pentapetalae</taxon>
        <taxon>rosids</taxon>
        <taxon>malvids</taxon>
        <taxon>Brassicales</taxon>
        <taxon>Brassicaceae</taxon>
        <taxon>Arabideae</taxon>
        <taxon>Arabis</taxon>
    </lineage>
</organism>
<proteinExistence type="predicted"/>
<sequence>MEVLVGSSVGIGTTAAQVKDVPESLFLTEESKRGGESRIGLRSFGRSPADELPESSSSILFLLSTFL</sequence>
<comment type="caution">
    <text evidence="2">The sequence shown here is derived from an EMBL/GenBank/DDBJ whole genome shotgun (WGS) entry which is preliminary data.</text>
</comment>
<protein>
    <submittedName>
        <fullName evidence="2">Uncharacterized protein</fullName>
    </submittedName>
</protein>
<dbReference type="Proteomes" id="UP000489600">
    <property type="component" value="Unassembled WGS sequence"/>
</dbReference>
<keyword evidence="3" id="KW-1185">Reference proteome</keyword>